<keyword evidence="3" id="KW-1185">Reference proteome</keyword>
<feature type="region of interest" description="Disordered" evidence="1">
    <location>
        <begin position="63"/>
        <end position="84"/>
    </location>
</feature>
<dbReference type="AlphaFoldDB" id="A0AAN7DJA5"/>
<reference evidence="2 3" key="1">
    <citation type="submission" date="2022-11" db="EMBL/GenBank/DDBJ databases">
        <title>Mucor velutinosus strain NIH1002 WGS.</title>
        <authorList>
            <person name="Subramanian P."/>
            <person name="Mullikin J.C."/>
            <person name="Segre J.A."/>
            <person name="Zelazny A.M."/>
        </authorList>
    </citation>
    <scope>NUCLEOTIDE SEQUENCE [LARGE SCALE GENOMIC DNA]</scope>
    <source>
        <strain evidence="2 3">NIH1002</strain>
    </source>
</reference>
<dbReference type="GeneID" id="89944768"/>
<evidence type="ECO:0000313" key="3">
    <source>
        <dbReference type="Proteomes" id="UP001304243"/>
    </source>
</evidence>
<name>A0AAN7DJA5_9FUNG</name>
<protein>
    <submittedName>
        <fullName evidence="2">Uncharacterized protein</fullName>
    </submittedName>
</protein>
<proteinExistence type="predicted"/>
<comment type="caution">
    <text evidence="2">The sequence shown here is derived from an EMBL/GenBank/DDBJ whole genome shotgun (WGS) entry which is preliminary data.</text>
</comment>
<dbReference type="EMBL" id="JASEJX010000013">
    <property type="protein sequence ID" value="KAK4517724.1"/>
    <property type="molecule type" value="Genomic_DNA"/>
</dbReference>
<evidence type="ECO:0000256" key="1">
    <source>
        <dbReference type="SAM" id="MobiDB-lite"/>
    </source>
</evidence>
<dbReference type="RefSeq" id="XP_064684390.1">
    <property type="nucleotide sequence ID" value="XM_064820470.1"/>
</dbReference>
<gene>
    <name evidence="2" type="ORF">ATC70_001066</name>
</gene>
<organism evidence="2 3">
    <name type="scientific">Mucor velutinosus</name>
    <dbReference type="NCBI Taxonomy" id="708070"/>
    <lineage>
        <taxon>Eukaryota</taxon>
        <taxon>Fungi</taxon>
        <taxon>Fungi incertae sedis</taxon>
        <taxon>Mucoromycota</taxon>
        <taxon>Mucoromycotina</taxon>
        <taxon>Mucoromycetes</taxon>
        <taxon>Mucorales</taxon>
        <taxon>Mucorineae</taxon>
        <taxon>Mucoraceae</taxon>
        <taxon>Mucor</taxon>
    </lineage>
</organism>
<dbReference type="Proteomes" id="UP001304243">
    <property type="component" value="Unassembled WGS sequence"/>
</dbReference>
<sequence length="84" mass="9327">MMSSIDSNLIYQPRRADNATKIKRQAAANALQQYSLLALQAVKDGESPAKTRLKMMRALTDLPNELPKESYGSMRKKSTGPSSR</sequence>
<accession>A0AAN7DJA5</accession>
<evidence type="ECO:0000313" key="2">
    <source>
        <dbReference type="EMBL" id="KAK4517724.1"/>
    </source>
</evidence>